<feature type="compositionally biased region" description="Polar residues" evidence="14">
    <location>
        <begin position="337"/>
        <end position="363"/>
    </location>
</feature>
<keyword evidence="7" id="KW-0479">Metal-binding</keyword>
<feature type="domain" description="BRCT" evidence="15">
    <location>
        <begin position="96"/>
        <end position="187"/>
    </location>
</feature>
<dbReference type="Gene3D" id="3.30.70.270">
    <property type="match status" value="1"/>
</dbReference>
<keyword evidence="18" id="KW-1185">Reference proteome</keyword>
<keyword evidence="9" id="KW-0460">Magnesium</keyword>
<dbReference type="PIRSF" id="PIRSF036573">
    <property type="entry name" value="REV1"/>
    <property type="match status" value="1"/>
</dbReference>
<dbReference type="InterPro" id="IPR043502">
    <property type="entry name" value="DNA/RNA_pol_sf"/>
</dbReference>
<sequence length="1167" mass="128783">MNSDSSRSANSSAHRSKRILVNSSPSNASSSSGNKKKRINQKTLGVAWGANSISSSRSSRKSPFSDFGSYMVEKNRKLHNQFNVDASSASHSGTNSGNQIFQGVSIFVDGFTIPSSQELRGYMLKYGGRFENYFSRHSVSHIICSNLPDSKIKNLRSFSGGLPVVKPTWILDSVASNKLLSWVPYQLDQLVSNQPRLSEFFSMKKGPTLEKPKICMTTEKKYGAEDSLSLVAMKSRDTTSSEVNETIEYRAEMHSSEMNLQDDADAELKEKSSDDLEAAKLKDTNISDVDVSIEYKPQVCESFEMLPRKDADVEVQKGPSNEKCNYADEEPGIDDVGQSSEENISSLHGLSASTHSGSNNNYHSDGSSSSMVAGSSKLRHSTLGNPDFVENYFKKSRLHFIGTWRSRYYKRFPRSANGSNSVTSHINGSSHYQSATIIHVDMDCFFVSVVIRKIPEFKDRPIAVCHSDNPKGTAEISSANYPARGYGVRAGMFVRDAKALCPHLVIFPYDFKSYEEVADQFYDILHKHCEKVQAVSCDEAFLDISGANKVDPEVLASKIRKEIFDTTGCTASAGIATNMLMARLATRTAKPDGQCYIPSEKVDDYLDPLPIKDLPGIGHALEEKLKKRSILTCGQLRMISKDSLQKDFGLKTGEMLWNYSRGVDNRAVGLIQESKSIGAEVNWGVRFKDFKDCQCFLLNLCKEVSLRLHGCGVQGRTFTLKIKKRRKDADEPTKYMGCGDCENLSHSLTIPVATDDLEILQRIVKQLFGFFVIDVKDIRGIGLQVSKIQNVGISKEGMKRNSLDSWLSSSATTNLENSTGPLVKERANIDNEKQSVSGTSDQLSADPISHLIQMENNQHHLNPVSAPPLCNLDFGVIRSLPPELFSELNEIYGGKLIDFLAKSRDKNEAFSSSIRDPSQGLGGDGLTLSDIQGSKIQLENKHNVGRSQPAQISGEGLCNLVTPVPTSGSHTIDLLPSSLSQVDPSVLQELPEPLRADILKQLPAHREKELALEYSVKNHQASCGAIGSTSGSIDSLMESDLWSGNPPLWVDKFKASNCLILNFLAEVYTETGSPANLYGILLRTSSQSLHPSAADSYGWDGAVNGLCELLKQYFKLKIELDIEETYVCFRLLKRLAMKSQLFLEVFNIIDPYLQGAVNEIYGGSLKV</sequence>
<name>A0ABP0Y5M7_9ROSI</name>
<evidence type="ECO:0000256" key="1">
    <source>
        <dbReference type="ARBA" id="ARBA00004123"/>
    </source>
</evidence>
<keyword evidence="12 13" id="KW-0539">Nucleus</keyword>
<dbReference type="PANTHER" id="PTHR45990">
    <property type="entry name" value="DNA REPAIR PROTEIN REV1"/>
    <property type="match status" value="1"/>
</dbReference>
<comment type="function">
    <text evidence="13">Deoxycytidyl transferase involved in DNA repair. Transfers a dCMP residue from dCTP to the 3'-end of a DNA primer in a template-dependent reaction. May assist in the first step in the bypass of abasic lesions by the insertion of a nucleotide opposite the lesion. Required for normal induction of mutations by physical and chemical agents.</text>
</comment>
<dbReference type="InterPro" id="IPR001126">
    <property type="entry name" value="UmuC"/>
</dbReference>
<evidence type="ECO:0000256" key="14">
    <source>
        <dbReference type="SAM" id="MobiDB-lite"/>
    </source>
</evidence>
<keyword evidence="8 13" id="KW-0227">DNA damage</keyword>
<evidence type="ECO:0000256" key="7">
    <source>
        <dbReference type="ARBA" id="ARBA00022723"/>
    </source>
</evidence>
<evidence type="ECO:0000256" key="11">
    <source>
        <dbReference type="ARBA" id="ARBA00023204"/>
    </source>
</evidence>
<dbReference type="PANTHER" id="PTHR45990:SF1">
    <property type="entry name" value="DNA REPAIR PROTEIN REV1"/>
    <property type="match status" value="1"/>
</dbReference>
<dbReference type="InterPro" id="IPR001357">
    <property type="entry name" value="BRCT_dom"/>
</dbReference>
<dbReference type="SMART" id="SM00292">
    <property type="entry name" value="BRCT"/>
    <property type="match status" value="1"/>
</dbReference>
<evidence type="ECO:0000256" key="2">
    <source>
        <dbReference type="ARBA" id="ARBA00010945"/>
    </source>
</evidence>
<keyword evidence="10 13" id="KW-0238">DNA-binding</keyword>
<evidence type="ECO:0000256" key="4">
    <source>
        <dbReference type="ARBA" id="ARBA00022634"/>
    </source>
</evidence>
<evidence type="ECO:0000256" key="3">
    <source>
        <dbReference type="ARBA" id="ARBA00020399"/>
    </source>
</evidence>
<evidence type="ECO:0000313" key="17">
    <source>
        <dbReference type="EMBL" id="CAK9315753.1"/>
    </source>
</evidence>
<feature type="compositionally biased region" description="Low complexity" evidence="14">
    <location>
        <begin position="1"/>
        <end position="13"/>
    </location>
</feature>
<organism evidence="17 18">
    <name type="scientific">Citrullus colocynthis</name>
    <name type="common">colocynth</name>
    <dbReference type="NCBI Taxonomy" id="252529"/>
    <lineage>
        <taxon>Eukaryota</taxon>
        <taxon>Viridiplantae</taxon>
        <taxon>Streptophyta</taxon>
        <taxon>Embryophyta</taxon>
        <taxon>Tracheophyta</taxon>
        <taxon>Spermatophyta</taxon>
        <taxon>Magnoliopsida</taxon>
        <taxon>eudicotyledons</taxon>
        <taxon>Gunneridae</taxon>
        <taxon>Pentapetalae</taxon>
        <taxon>rosids</taxon>
        <taxon>fabids</taxon>
        <taxon>Cucurbitales</taxon>
        <taxon>Cucurbitaceae</taxon>
        <taxon>Benincaseae</taxon>
        <taxon>Citrullus</taxon>
    </lineage>
</organism>
<protein>
    <recommendedName>
        <fullName evidence="3 13">DNA repair protein REV1</fullName>
        <ecNumber evidence="13">2.7.7.-</ecNumber>
    </recommendedName>
</protein>
<proteinExistence type="inferred from homology"/>
<evidence type="ECO:0000313" key="18">
    <source>
        <dbReference type="Proteomes" id="UP001642487"/>
    </source>
</evidence>
<evidence type="ECO:0000259" key="16">
    <source>
        <dbReference type="PROSITE" id="PS50173"/>
    </source>
</evidence>
<dbReference type="PROSITE" id="PS50172">
    <property type="entry name" value="BRCT"/>
    <property type="match status" value="1"/>
</dbReference>
<dbReference type="Gene3D" id="3.30.1490.100">
    <property type="entry name" value="DNA polymerase, Y-family, little finger domain"/>
    <property type="match status" value="1"/>
</dbReference>
<dbReference type="InterPro" id="IPR036420">
    <property type="entry name" value="BRCT_dom_sf"/>
</dbReference>
<comment type="similarity">
    <text evidence="2 13">Belongs to the DNA polymerase type-Y family.</text>
</comment>
<dbReference type="Gene3D" id="6.10.250.1490">
    <property type="match status" value="1"/>
</dbReference>
<feature type="region of interest" description="Disordered" evidence="14">
    <location>
        <begin position="312"/>
        <end position="373"/>
    </location>
</feature>
<evidence type="ECO:0000256" key="6">
    <source>
        <dbReference type="ARBA" id="ARBA00022695"/>
    </source>
</evidence>
<dbReference type="Pfam" id="PF16589">
    <property type="entry name" value="BRCT_2"/>
    <property type="match status" value="1"/>
</dbReference>
<dbReference type="EC" id="2.7.7.-" evidence="13"/>
<dbReference type="CDD" id="cd01701">
    <property type="entry name" value="PolY_Rev1"/>
    <property type="match status" value="1"/>
</dbReference>
<gene>
    <name evidence="17" type="ORF">CITCOLO1_LOCUS7578</name>
</gene>
<evidence type="ECO:0000259" key="15">
    <source>
        <dbReference type="PROSITE" id="PS50172"/>
    </source>
</evidence>
<dbReference type="Pfam" id="PF21999">
    <property type="entry name" value="IMS_HHH_1"/>
    <property type="match status" value="1"/>
</dbReference>
<dbReference type="InterPro" id="IPR053848">
    <property type="entry name" value="IMS_HHH_1"/>
</dbReference>
<dbReference type="Gene3D" id="3.40.50.10190">
    <property type="entry name" value="BRCT domain"/>
    <property type="match status" value="1"/>
</dbReference>
<dbReference type="Pfam" id="PF00817">
    <property type="entry name" value="IMS"/>
    <property type="match status" value="1"/>
</dbReference>
<feature type="domain" description="UmuC" evidence="16">
    <location>
        <begin position="437"/>
        <end position="618"/>
    </location>
</feature>
<evidence type="ECO:0000256" key="5">
    <source>
        <dbReference type="ARBA" id="ARBA00022679"/>
    </source>
</evidence>
<reference evidence="17 18" key="1">
    <citation type="submission" date="2024-03" db="EMBL/GenBank/DDBJ databases">
        <authorList>
            <person name="Gkanogiannis A."/>
            <person name="Becerra Lopez-Lavalle L."/>
        </authorList>
    </citation>
    <scope>NUCLEOTIDE SEQUENCE [LARGE SCALE GENOMIC DNA]</scope>
</reference>
<comment type="subcellular location">
    <subcellularLocation>
        <location evidence="1 13">Nucleus</location>
    </subcellularLocation>
</comment>
<dbReference type="Gene3D" id="3.40.1170.60">
    <property type="match status" value="1"/>
</dbReference>
<evidence type="ECO:0000256" key="12">
    <source>
        <dbReference type="ARBA" id="ARBA00023242"/>
    </source>
</evidence>
<evidence type="ECO:0000256" key="13">
    <source>
        <dbReference type="PIRNR" id="PIRNR036573"/>
    </source>
</evidence>
<dbReference type="Proteomes" id="UP001642487">
    <property type="component" value="Chromosome 2"/>
</dbReference>
<feature type="compositionally biased region" description="Low complexity" evidence="14">
    <location>
        <begin position="22"/>
        <end position="33"/>
    </location>
</feature>
<dbReference type="Gene3D" id="1.10.150.20">
    <property type="entry name" value="5' to 3' exonuclease, C-terminal subdomain"/>
    <property type="match status" value="1"/>
</dbReference>
<dbReference type="PROSITE" id="PS50173">
    <property type="entry name" value="UMUC"/>
    <property type="match status" value="1"/>
</dbReference>
<dbReference type="SUPFAM" id="SSF100879">
    <property type="entry name" value="Lesion bypass DNA polymerase (Y-family), little finger domain"/>
    <property type="match status" value="1"/>
</dbReference>
<dbReference type="EMBL" id="OZ021736">
    <property type="protein sequence ID" value="CAK9315753.1"/>
    <property type="molecule type" value="Genomic_DNA"/>
</dbReference>
<dbReference type="InterPro" id="IPR043128">
    <property type="entry name" value="Rev_trsase/Diguanyl_cyclase"/>
</dbReference>
<keyword evidence="5 13" id="KW-0808">Transferase</keyword>
<dbReference type="NCBIfam" id="NF002677">
    <property type="entry name" value="PRK02406.1"/>
    <property type="match status" value="1"/>
</dbReference>
<evidence type="ECO:0000256" key="9">
    <source>
        <dbReference type="ARBA" id="ARBA00022842"/>
    </source>
</evidence>
<dbReference type="InterPro" id="IPR012112">
    <property type="entry name" value="REV1"/>
</dbReference>
<feature type="region of interest" description="Disordered" evidence="14">
    <location>
        <begin position="1"/>
        <end position="41"/>
    </location>
</feature>
<accession>A0ABP0Y5M7</accession>
<dbReference type="SUPFAM" id="SSF56672">
    <property type="entry name" value="DNA/RNA polymerases"/>
    <property type="match status" value="1"/>
</dbReference>
<dbReference type="InterPro" id="IPR017961">
    <property type="entry name" value="DNA_pol_Y-fam_little_finger"/>
</dbReference>
<dbReference type="CDD" id="cd17719">
    <property type="entry name" value="BRCT_Rev1"/>
    <property type="match status" value="1"/>
</dbReference>
<keyword evidence="6 13" id="KW-0548">Nucleotidyltransferase</keyword>
<feature type="compositionally biased region" description="Low complexity" evidence="14">
    <location>
        <begin position="364"/>
        <end position="373"/>
    </location>
</feature>
<evidence type="ECO:0000256" key="8">
    <source>
        <dbReference type="ARBA" id="ARBA00022763"/>
    </source>
</evidence>
<keyword evidence="4 13" id="KW-0237">DNA synthesis</keyword>
<dbReference type="Pfam" id="PF11799">
    <property type="entry name" value="IMS_C"/>
    <property type="match status" value="1"/>
</dbReference>
<evidence type="ECO:0000256" key="10">
    <source>
        <dbReference type="ARBA" id="ARBA00023125"/>
    </source>
</evidence>
<dbReference type="SUPFAM" id="SSF52113">
    <property type="entry name" value="BRCT domain"/>
    <property type="match status" value="1"/>
</dbReference>
<keyword evidence="11 13" id="KW-0234">DNA repair</keyword>
<dbReference type="InterPro" id="IPR036775">
    <property type="entry name" value="DNA_pol_Y-fam_lit_finger_sf"/>
</dbReference>